<gene>
    <name evidence="1" type="ORF">MIZ03_1169</name>
</gene>
<proteinExistence type="predicted"/>
<reference evidence="1 2" key="1">
    <citation type="journal article" date="2021" name="Microbiol. Spectr.">
        <title>A Single Bacterium Capable of Oxidation and Reduction of Iron at Circumneutral pH.</title>
        <authorList>
            <person name="Kato S."/>
            <person name="Ohkuma M."/>
        </authorList>
    </citation>
    <scope>NUCLEOTIDE SEQUENCE [LARGE SCALE GENOMIC DNA]</scope>
    <source>
        <strain evidence="1 2">MIZ03</strain>
    </source>
</reference>
<dbReference type="Proteomes" id="UP000824366">
    <property type="component" value="Chromosome"/>
</dbReference>
<sequence>MEMERATGVQQPPCWCTQATFSAALLSQISEATRNKACICADCVKTSQRAG</sequence>
<organism evidence="1 2">
    <name type="scientific">Rhodoferax lithotrophicus</name>
    <dbReference type="NCBI Taxonomy" id="2798804"/>
    <lineage>
        <taxon>Bacteria</taxon>
        <taxon>Pseudomonadati</taxon>
        <taxon>Pseudomonadota</taxon>
        <taxon>Betaproteobacteria</taxon>
        <taxon>Burkholderiales</taxon>
        <taxon>Comamonadaceae</taxon>
        <taxon>Rhodoferax</taxon>
    </lineage>
</organism>
<protein>
    <submittedName>
        <fullName evidence="1">Uncharacterized protein</fullName>
    </submittedName>
</protein>
<dbReference type="InterPro" id="IPR032720">
    <property type="entry name" value="Cys_rich_CWC"/>
</dbReference>
<keyword evidence="2" id="KW-1185">Reference proteome</keyword>
<accession>A0ABM7MJ48</accession>
<evidence type="ECO:0000313" key="1">
    <source>
        <dbReference type="EMBL" id="BCO26289.1"/>
    </source>
</evidence>
<dbReference type="EMBL" id="AP024238">
    <property type="protein sequence ID" value="BCO26289.1"/>
    <property type="molecule type" value="Genomic_DNA"/>
</dbReference>
<evidence type="ECO:0000313" key="2">
    <source>
        <dbReference type="Proteomes" id="UP000824366"/>
    </source>
</evidence>
<dbReference type="Pfam" id="PF14375">
    <property type="entry name" value="Cys_rich_CWC"/>
    <property type="match status" value="1"/>
</dbReference>
<name>A0ABM7MJ48_9BURK</name>